<dbReference type="GO" id="GO:0016757">
    <property type="term" value="F:glycosyltransferase activity"/>
    <property type="evidence" value="ECO:0007669"/>
    <property type="project" value="InterPro"/>
</dbReference>
<feature type="domain" description="Glycosyl transferase family 1" evidence="2">
    <location>
        <begin position="215"/>
        <end position="362"/>
    </location>
</feature>
<accession>A0A7Y7UTJ0</accession>
<sequence length="394" mass="43615">MQHPHIALSGAGHRDANAQTIDIPLYAIRHGRIGGTEFAIYNLIRGLADAGARLAVDYGKDADLSPDFIGWARGHSGISLHRRGGLPGPKDVRFLEESWFANRGGSGRWALYPNYFCPPTLWSRRRRCVILHDIQYKRYPEYHSPKRIAWLDHHLPRMFRAADAVILISHSELALVREYFGEEAAARCDVVHNAIDFDRLESGSDTGGDALNAMLDRPYILSVCHQFPHKNVGTLLRAFAIVAERMPDVQLYMVGSASEANQTFIRAALPAHLHDRVRVTGFVSDADLGRFYARARLFVLPSLYEGFGMPAVEALGLGVPTLVSNAYALPEVTMGHARLVDALHDPESWASSIRTMLESGERPAPDVVAHVRSTYAPRAKAEALLTALRAREAA</sequence>
<dbReference type="RefSeq" id="WP_170171424.1">
    <property type="nucleotide sequence ID" value="NZ_JABEOV010000008.1"/>
</dbReference>
<evidence type="ECO:0000313" key="7">
    <source>
        <dbReference type="Proteomes" id="UP000557656"/>
    </source>
</evidence>
<comment type="caution">
    <text evidence="5">The sequence shown here is derived from an EMBL/GenBank/DDBJ whole genome shotgun (WGS) entry which is preliminary data.</text>
</comment>
<dbReference type="GO" id="GO:0009103">
    <property type="term" value="P:lipopolysaccharide biosynthetic process"/>
    <property type="evidence" value="ECO:0007669"/>
    <property type="project" value="TreeGrafter"/>
</dbReference>
<evidence type="ECO:0000259" key="3">
    <source>
        <dbReference type="Pfam" id="PF13439"/>
    </source>
</evidence>
<organism evidence="5 6">
    <name type="scientific">Sphingomonas sanguinis</name>
    <dbReference type="NCBI Taxonomy" id="33051"/>
    <lineage>
        <taxon>Bacteria</taxon>
        <taxon>Pseudomonadati</taxon>
        <taxon>Pseudomonadota</taxon>
        <taxon>Alphaproteobacteria</taxon>
        <taxon>Sphingomonadales</taxon>
        <taxon>Sphingomonadaceae</taxon>
        <taxon>Sphingomonas</taxon>
    </lineage>
</organism>
<evidence type="ECO:0000313" key="5">
    <source>
        <dbReference type="EMBL" id="NVP33058.1"/>
    </source>
</evidence>
<keyword evidence="7" id="KW-1185">Reference proteome</keyword>
<evidence type="ECO:0000259" key="2">
    <source>
        <dbReference type="Pfam" id="PF00534"/>
    </source>
</evidence>
<gene>
    <name evidence="4" type="ORF">HKX05_05300</name>
    <name evidence="5" type="ORF">HLV41_18650</name>
</gene>
<proteinExistence type="predicted"/>
<feature type="domain" description="Glycosyltransferase subfamily 4-like N-terminal" evidence="3">
    <location>
        <begin position="33"/>
        <end position="199"/>
    </location>
</feature>
<reference evidence="6 7" key="1">
    <citation type="submission" date="2020-05" db="EMBL/GenBank/DDBJ databases">
        <title>Draft Genome Sequences of Sphingomonas sp. Isolated from the International Space Station.</title>
        <authorList>
            <person name="Bijlani S."/>
            <person name="Singh N.K."/>
            <person name="Mason C.E."/>
            <person name="Wang C.C."/>
            <person name="Venkateswaran K."/>
        </authorList>
    </citation>
    <scope>NUCLEOTIDE SEQUENCE [LARGE SCALE GENOMIC DNA]</scope>
    <source>
        <strain evidence="4 7">IIF7SW-B5</strain>
        <strain evidence="5">ISS-IIF7SWP</strain>
    </source>
</reference>
<evidence type="ECO:0000256" key="1">
    <source>
        <dbReference type="ARBA" id="ARBA00022679"/>
    </source>
</evidence>
<keyword evidence="1 5" id="KW-0808">Transferase</keyword>
<dbReference type="InterPro" id="IPR028098">
    <property type="entry name" value="Glyco_trans_4-like_N"/>
</dbReference>
<evidence type="ECO:0000313" key="6">
    <source>
        <dbReference type="Proteomes" id="UP000531581"/>
    </source>
</evidence>
<dbReference type="Proteomes" id="UP000531581">
    <property type="component" value="Unassembled WGS sequence"/>
</dbReference>
<dbReference type="Gene3D" id="3.40.50.2000">
    <property type="entry name" value="Glycogen Phosphorylase B"/>
    <property type="match status" value="2"/>
</dbReference>
<dbReference type="CDD" id="cd03809">
    <property type="entry name" value="GT4_MtfB-like"/>
    <property type="match status" value="1"/>
</dbReference>
<dbReference type="AlphaFoldDB" id="A0A7Y7UTJ0"/>
<protein>
    <submittedName>
        <fullName evidence="5">Glycosyltransferase family 4 protein</fullName>
    </submittedName>
</protein>
<name>A0A7Y7UTJ0_9SPHN</name>
<dbReference type="EMBL" id="JABEOV010000008">
    <property type="protein sequence ID" value="NNG52763.1"/>
    <property type="molecule type" value="Genomic_DNA"/>
</dbReference>
<dbReference type="Pfam" id="PF00534">
    <property type="entry name" value="Glycos_transf_1"/>
    <property type="match status" value="1"/>
</dbReference>
<dbReference type="InterPro" id="IPR001296">
    <property type="entry name" value="Glyco_trans_1"/>
</dbReference>
<dbReference type="Proteomes" id="UP000557656">
    <property type="component" value="Unassembled WGS sequence"/>
</dbReference>
<dbReference type="PANTHER" id="PTHR46401">
    <property type="entry name" value="GLYCOSYLTRANSFERASE WBBK-RELATED"/>
    <property type="match status" value="1"/>
</dbReference>
<evidence type="ECO:0000313" key="4">
    <source>
        <dbReference type="EMBL" id="NNG52763.1"/>
    </source>
</evidence>
<dbReference type="EMBL" id="JABYQV010000024">
    <property type="protein sequence ID" value="NVP33058.1"/>
    <property type="molecule type" value="Genomic_DNA"/>
</dbReference>
<dbReference type="Pfam" id="PF13439">
    <property type="entry name" value="Glyco_transf_4"/>
    <property type="match status" value="1"/>
</dbReference>
<dbReference type="PANTHER" id="PTHR46401:SF2">
    <property type="entry name" value="GLYCOSYLTRANSFERASE WBBK-RELATED"/>
    <property type="match status" value="1"/>
</dbReference>
<dbReference type="SUPFAM" id="SSF53756">
    <property type="entry name" value="UDP-Glycosyltransferase/glycogen phosphorylase"/>
    <property type="match status" value="1"/>
</dbReference>